<sequence>MSGARHSTRKFTAILISGALTSKLLGFGREILMAQVLGASLVADGFRGAITAVMLPLAFLQNETVPAVMIPMHRDALKDGNGPQRLGAMTVAITGIAVILMVGLQALGERAVDALVGGFSAEGRSLTLDFIRIMALGMPASAMINVLAAGEIALGRTRLTNIRASILNIAVLMGIALVAVSGNFHTLAWSFSIAFNALGAWGLYTMWREGVLSFKGLSLSSVLASGREFFRRLRPLLALPVAEQANVWIERLLASRVGTGAVASLDYARTLTESALLLISQPVGLAVLSSHPPKDVGAQIEAIARPILALAVPASVFLAMFAPEIVRLVFLRGAFNEQALFLTSQALRGIALGLWAATLGWILIRILNGAGRNFAAAAIIVSAYLVNIVVNLLTSYLPTAHEWGTLLLGLGEAARGIVLLAGVMIVLGSRRKLLYLMFLACFPAALMALLSWQIHEVLTGPWQRLFAGGFAYLVCLALSVAMLMPGVYIAAFARVRGRL</sequence>
<dbReference type="GO" id="GO:0034204">
    <property type="term" value="P:lipid translocation"/>
    <property type="evidence" value="ECO:0007669"/>
    <property type="project" value="TreeGrafter"/>
</dbReference>
<keyword evidence="5" id="KW-0573">Peptidoglycan synthesis</keyword>
<organism evidence="11 12">
    <name type="scientific">Tardiphaga robiniae</name>
    <dbReference type="NCBI Taxonomy" id="943830"/>
    <lineage>
        <taxon>Bacteria</taxon>
        <taxon>Pseudomonadati</taxon>
        <taxon>Pseudomonadota</taxon>
        <taxon>Alphaproteobacteria</taxon>
        <taxon>Hyphomicrobiales</taxon>
        <taxon>Nitrobacteraceae</taxon>
        <taxon>Tardiphaga</taxon>
    </lineage>
</organism>
<name>A0A163YRH9_9BRAD</name>
<evidence type="ECO:0000256" key="4">
    <source>
        <dbReference type="ARBA" id="ARBA00022960"/>
    </source>
</evidence>
<feature type="transmembrane region" description="Helical" evidence="10">
    <location>
        <begin position="466"/>
        <end position="493"/>
    </location>
</feature>
<dbReference type="GO" id="GO:0008360">
    <property type="term" value="P:regulation of cell shape"/>
    <property type="evidence" value="ECO:0007669"/>
    <property type="project" value="UniProtKB-KW"/>
</dbReference>
<feature type="transmembrane region" description="Helical" evidence="10">
    <location>
        <begin position="374"/>
        <end position="397"/>
    </location>
</feature>
<keyword evidence="3 10" id="KW-0812">Transmembrane</keyword>
<evidence type="ECO:0000313" key="12">
    <source>
        <dbReference type="Proteomes" id="UP000076574"/>
    </source>
</evidence>
<dbReference type="OrthoDB" id="8454578at2"/>
<dbReference type="EMBL" id="LVYV01000023">
    <property type="protein sequence ID" value="KZD22474.1"/>
    <property type="molecule type" value="Genomic_DNA"/>
</dbReference>
<dbReference type="InterPro" id="IPR004268">
    <property type="entry name" value="MurJ"/>
</dbReference>
<dbReference type="GO" id="GO:0005886">
    <property type="term" value="C:plasma membrane"/>
    <property type="evidence" value="ECO:0007669"/>
    <property type="project" value="UniProtKB-SubCell"/>
</dbReference>
<feature type="transmembrane region" description="Helical" evidence="10">
    <location>
        <begin position="403"/>
        <end position="427"/>
    </location>
</feature>
<feature type="transmembrane region" description="Helical" evidence="10">
    <location>
        <begin position="434"/>
        <end position="454"/>
    </location>
</feature>
<proteinExistence type="inferred from homology"/>
<keyword evidence="2" id="KW-1003">Cell membrane</keyword>
<evidence type="ECO:0000256" key="5">
    <source>
        <dbReference type="ARBA" id="ARBA00022984"/>
    </source>
</evidence>
<comment type="similarity">
    <text evidence="9">Belongs to the MurJ/MviN family.</text>
</comment>
<gene>
    <name evidence="11" type="ORF">A4A58_10665</name>
</gene>
<dbReference type="AlphaFoldDB" id="A0A163YRH9"/>
<evidence type="ECO:0000256" key="1">
    <source>
        <dbReference type="ARBA" id="ARBA00004651"/>
    </source>
</evidence>
<dbReference type="RefSeq" id="WP_068735245.1">
    <property type="nucleotide sequence ID" value="NZ_LVYV01000023.1"/>
</dbReference>
<protein>
    <submittedName>
        <fullName evidence="11">Virulence factor MviN</fullName>
    </submittedName>
</protein>
<evidence type="ECO:0000256" key="7">
    <source>
        <dbReference type="ARBA" id="ARBA00023136"/>
    </source>
</evidence>
<feature type="transmembrane region" description="Helical" evidence="10">
    <location>
        <begin position="307"/>
        <end position="326"/>
    </location>
</feature>
<dbReference type="GO" id="GO:0009252">
    <property type="term" value="P:peptidoglycan biosynthetic process"/>
    <property type="evidence" value="ECO:0007669"/>
    <property type="project" value="UniProtKB-KW"/>
</dbReference>
<evidence type="ECO:0000256" key="2">
    <source>
        <dbReference type="ARBA" id="ARBA00022475"/>
    </source>
</evidence>
<dbReference type="Pfam" id="PF03023">
    <property type="entry name" value="MurJ"/>
    <property type="match status" value="1"/>
</dbReference>
<evidence type="ECO:0000256" key="8">
    <source>
        <dbReference type="ARBA" id="ARBA00060041"/>
    </source>
</evidence>
<evidence type="ECO:0000256" key="9">
    <source>
        <dbReference type="ARBA" id="ARBA00061532"/>
    </source>
</evidence>
<comment type="function">
    <text evidence="8">Involved in peptidoglycan biosynthesis. Transports lipid-linked peptidoglycan precursors from the inner to the outer leaflet of the cytoplasmic membrane.</text>
</comment>
<feature type="transmembrane region" description="Helical" evidence="10">
    <location>
        <begin position="130"/>
        <end position="150"/>
    </location>
</feature>
<keyword evidence="7 10" id="KW-0472">Membrane</keyword>
<feature type="transmembrane region" description="Helical" evidence="10">
    <location>
        <begin position="162"/>
        <end position="181"/>
    </location>
</feature>
<keyword evidence="6 10" id="KW-1133">Transmembrane helix</keyword>
<dbReference type="GO" id="GO:0015648">
    <property type="term" value="F:lipid-linked peptidoglycan transporter activity"/>
    <property type="evidence" value="ECO:0007669"/>
    <property type="project" value="TreeGrafter"/>
</dbReference>
<dbReference type="PANTHER" id="PTHR47019">
    <property type="entry name" value="LIPID II FLIPPASE MURJ"/>
    <property type="match status" value="1"/>
</dbReference>
<dbReference type="Proteomes" id="UP000076574">
    <property type="component" value="Unassembled WGS sequence"/>
</dbReference>
<keyword evidence="12" id="KW-1185">Reference proteome</keyword>
<evidence type="ECO:0000313" key="11">
    <source>
        <dbReference type="EMBL" id="KZD22474.1"/>
    </source>
</evidence>
<evidence type="ECO:0000256" key="6">
    <source>
        <dbReference type="ARBA" id="ARBA00022989"/>
    </source>
</evidence>
<accession>A0A163YRH9</accession>
<dbReference type="InterPro" id="IPR051050">
    <property type="entry name" value="Lipid_II_flippase_MurJ/MviN"/>
</dbReference>
<dbReference type="PANTHER" id="PTHR47019:SF1">
    <property type="entry name" value="LIPID II FLIPPASE MURJ"/>
    <property type="match status" value="1"/>
</dbReference>
<evidence type="ECO:0000256" key="3">
    <source>
        <dbReference type="ARBA" id="ARBA00022692"/>
    </source>
</evidence>
<evidence type="ECO:0000256" key="10">
    <source>
        <dbReference type="SAM" id="Phobius"/>
    </source>
</evidence>
<comment type="caution">
    <text evidence="11">The sequence shown here is derived from an EMBL/GenBank/DDBJ whole genome shotgun (WGS) entry which is preliminary data.</text>
</comment>
<dbReference type="STRING" id="943830.A4A58_10665"/>
<keyword evidence="4" id="KW-0133">Cell shape</keyword>
<feature type="transmembrane region" description="Helical" evidence="10">
    <location>
        <begin position="346"/>
        <end position="367"/>
    </location>
</feature>
<feature type="transmembrane region" description="Helical" evidence="10">
    <location>
        <begin position="86"/>
        <end position="107"/>
    </location>
</feature>
<comment type="subcellular location">
    <subcellularLocation>
        <location evidence="1">Cell membrane</location>
        <topology evidence="1">Multi-pass membrane protein</topology>
    </subcellularLocation>
</comment>
<reference evidence="11 12" key="1">
    <citation type="submission" date="2016-03" db="EMBL/GenBank/DDBJ databases">
        <title>Microsymbionts genomes from the relict species Vavilovia formosa (Stev.) Fed.</title>
        <authorList>
            <person name="Kopat V."/>
            <person name="Chirak E."/>
            <person name="Kimeklis A."/>
            <person name="Andronov E."/>
        </authorList>
    </citation>
    <scope>NUCLEOTIDE SEQUENCE [LARGE SCALE GENOMIC DNA]</scope>
    <source>
        <strain evidence="11 12">Vaf07</strain>
    </source>
</reference>